<dbReference type="EMBL" id="OKRC01000001">
    <property type="protein sequence ID" value="SPE18650.1"/>
    <property type="molecule type" value="Genomic_DNA"/>
</dbReference>
<accession>A0AAE8J599</accession>
<evidence type="ECO:0000313" key="2">
    <source>
        <dbReference type="Proteomes" id="UP000239650"/>
    </source>
</evidence>
<proteinExistence type="predicted"/>
<comment type="caution">
    <text evidence="1">The sequence shown here is derived from an EMBL/GenBank/DDBJ whole genome shotgun (WGS) entry which is preliminary data.</text>
</comment>
<dbReference type="NCBIfam" id="TIGR02681">
    <property type="entry name" value="phage_pRha"/>
    <property type="match status" value="1"/>
</dbReference>
<dbReference type="RefSeq" id="WP_105299979.1">
    <property type="nucleotide sequence ID" value="NZ_OKRC01000001.1"/>
</dbReference>
<protein>
    <submittedName>
        <fullName evidence="1">Phage regulatory protein Rha (Phage_pRha)</fullName>
    </submittedName>
</protein>
<dbReference type="Pfam" id="PF09669">
    <property type="entry name" value="Phage_pRha"/>
    <property type="match status" value="1"/>
</dbReference>
<dbReference type="Proteomes" id="UP000239650">
    <property type="component" value="Unassembled WGS sequence"/>
</dbReference>
<dbReference type="AlphaFoldDB" id="A0AAE8J599"/>
<reference evidence="1 2" key="1">
    <citation type="submission" date="2018-02" db="EMBL/GenBank/DDBJ databases">
        <authorList>
            <person name="Rodrigo-Torres L."/>
            <person name="Arahal R. D."/>
            <person name="Lucena T."/>
        </authorList>
    </citation>
    <scope>NUCLEOTIDE SEQUENCE [LARGE SCALE GENOMIC DNA]</scope>
    <source>
        <strain evidence="1 2">CECT 9267</strain>
    </source>
</reference>
<sequence length="250" mass="28827">MNNLVIMKNQQAVTTSLQIAEAFGKQHKDVLEAIRDKMSTAENSALFKMFYEDTYVAVNGKRNRMYYMNRDGFTFLAMGFTGKKADEFKLKYIEAFNQMEAQIKIDTKNLSPELQMFKGLFDSLAKQELATNKIEAKVDNISEIVALNITDWRKDSRALINKIAQAQGGYGAYKEIQNAIYTELERRGKVNLKTRQTNKRRRMADEGVCKSTRDKLSKLDVINDDNKLIEIYTAIVKEFAIKYGVWNEEH</sequence>
<gene>
    <name evidence="1" type="ORF">LAS9267_00200</name>
</gene>
<dbReference type="InterPro" id="IPR014054">
    <property type="entry name" value="Phage_regulatory_Rha"/>
</dbReference>
<name>A0AAE8J599_LATSK</name>
<organism evidence="1 2">
    <name type="scientific">Latilactobacillus sakei</name>
    <name type="common">Lactobacillus sakei</name>
    <dbReference type="NCBI Taxonomy" id="1599"/>
    <lineage>
        <taxon>Bacteria</taxon>
        <taxon>Bacillati</taxon>
        <taxon>Bacillota</taxon>
        <taxon>Bacilli</taxon>
        <taxon>Lactobacillales</taxon>
        <taxon>Lactobacillaceae</taxon>
        <taxon>Latilactobacillus</taxon>
    </lineage>
</organism>
<evidence type="ECO:0000313" key="1">
    <source>
        <dbReference type="EMBL" id="SPE18650.1"/>
    </source>
</evidence>